<feature type="region of interest" description="Disordered" evidence="1">
    <location>
        <begin position="1"/>
        <end position="20"/>
    </location>
</feature>
<accession>A0A0D6QCC5</accession>
<name>A0A0D6QCC5_KOMXY</name>
<gene>
    <name evidence="2" type="ORF">Gxy13693_080_012</name>
</gene>
<sequence>MSVPQPRTPDAPRTTPGGERRRVAALLRADRRARLAARDIAMGLKPDMGADGPAARARSVETTRMELAPRTRPQAVRLTRDTCMLDRLFYRANAALTADQHAAGLRFRAIWRRATRGGRLVQRYTPHTGAGGGGTMEDTEASVHARRAMDRALSLLTPARARVVCDVCGMDEAPGTRIRTLHMALDILHERW</sequence>
<dbReference type="AlphaFoldDB" id="A0A0D6QCC5"/>
<evidence type="ECO:0000313" key="3">
    <source>
        <dbReference type="Proteomes" id="UP000032683"/>
    </source>
</evidence>
<dbReference type="EMBL" id="BANJ01000080">
    <property type="protein sequence ID" value="GAO00989.1"/>
    <property type="molecule type" value="Genomic_DNA"/>
</dbReference>
<protein>
    <submittedName>
        <fullName evidence="2">Uncharacterized protein</fullName>
    </submittedName>
</protein>
<reference evidence="2 3" key="1">
    <citation type="submission" date="2012-11" db="EMBL/GenBank/DDBJ databases">
        <title>Whole genome sequence of Gluconacetobacter xylinus NBRC 13693.</title>
        <authorList>
            <person name="Azuma Y."/>
            <person name="Higashiura N."/>
            <person name="Hirakawa H."/>
            <person name="Matsushita K."/>
        </authorList>
    </citation>
    <scope>NUCLEOTIDE SEQUENCE [LARGE SCALE GENOMIC DNA]</scope>
    <source>
        <strain evidence="2 3">NBRC 13693</strain>
    </source>
</reference>
<evidence type="ECO:0000313" key="2">
    <source>
        <dbReference type="EMBL" id="GAO00989.1"/>
    </source>
</evidence>
<comment type="caution">
    <text evidence="2">The sequence shown here is derived from an EMBL/GenBank/DDBJ whole genome shotgun (WGS) entry which is preliminary data.</text>
</comment>
<evidence type="ECO:0000256" key="1">
    <source>
        <dbReference type="SAM" id="MobiDB-lite"/>
    </source>
</evidence>
<dbReference type="Proteomes" id="UP000032683">
    <property type="component" value="Unassembled WGS sequence"/>
</dbReference>
<organism evidence="2 3">
    <name type="scientific">Komagataeibacter xylinus NBRC 13693</name>
    <dbReference type="NCBI Taxonomy" id="1234668"/>
    <lineage>
        <taxon>Bacteria</taxon>
        <taxon>Pseudomonadati</taxon>
        <taxon>Pseudomonadota</taxon>
        <taxon>Alphaproteobacteria</taxon>
        <taxon>Acetobacterales</taxon>
        <taxon>Acetobacteraceae</taxon>
        <taxon>Komagataeibacter</taxon>
    </lineage>
</organism>
<proteinExistence type="predicted"/>
<dbReference type="RefSeq" id="WP_048857142.1">
    <property type="nucleotide sequence ID" value="NZ_BANJ01000080.1"/>
</dbReference>